<dbReference type="AlphaFoldDB" id="A0A015J1E1"/>
<name>A0A015J1E1_RHIIW</name>
<accession>A0A015J1E1</accession>
<gene>
    <name evidence="2" type="ORF">RirG_153250</name>
</gene>
<protein>
    <submittedName>
        <fullName evidence="2">Uncharacterized protein</fullName>
    </submittedName>
</protein>
<comment type="caution">
    <text evidence="2">The sequence shown here is derived from an EMBL/GenBank/DDBJ whole genome shotgun (WGS) entry which is preliminary data.</text>
</comment>
<feature type="compositionally biased region" description="Low complexity" evidence="1">
    <location>
        <begin position="9"/>
        <end position="20"/>
    </location>
</feature>
<sequence length="71" mass="8249">MTTPSRPLSSYTVYSTYTTPDTPPTSVPKTNPQKDPQKQRKQIIERVTSYLKNDVKFTRILMKLKVNIVNY</sequence>
<dbReference type="OrthoDB" id="10482241at2759"/>
<dbReference type="HOGENOM" id="CLU_2741405_0_0_1"/>
<evidence type="ECO:0000256" key="1">
    <source>
        <dbReference type="SAM" id="MobiDB-lite"/>
    </source>
</evidence>
<proteinExistence type="predicted"/>
<reference evidence="2 3" key="1">
    <citation type="submission" date="2014-02" db="EMBL/GenBank/DDBJ databases">
        <title>Single nucleus genome sequencing reveals high similarity among nuclei of an endomycorrhizal fungus.</title>
        <authorList>
            <person name="Lin K."/>
            <person name="Geurts R."/>
            <person name="Zhang Z."/>
            <person name="Limpens E."/>
            <person name="Saunders D.G."/>
            <person name="Mu D."/>
            <person name="Pang E."/>
            <person name="Cao H."/>
            <person name="Cha H."/>
            <person name="Lin T."/>
            <person name="Zhou Q."/>
            <person name="Shang Y."/>
            <person name="Li Y."/>
            <person name="Ivanov S."/>
            <person name="Sharma T."/>
            <person name="Velzen R.V."/>
            <person name="Ruijter N.D."/>
            <person name="Aanen D.K."/>
            <person name="Win J."/>
            <person name="Kamoun S."/>
            <person name="Bisseling T."/>
            <person name="Huang S."/>
        </authorList>
    </citation>
    <scope>NUCLEOTIDE SEQUENCE [LARGE SCALE GENOMIC DNA]</scope>
    <source>
        <strain evidence="3">DAOM197198w</strain>
    </source>
</reference>
<dbReference type="EMBL" id="JEMT01023989">
    <property type="protein sequence ID" value="EXX63342.1"/>
    <property type="molecule type" value="Genomic_DNA"/>
</dbReference>
<feature type="region of interest" description="Disordered" evidence="1">
    <location>
        <begin position="1"/>
        <end position="42"/>
    </location>
</feature>
<evidence type="ECO:0000313" key="2">
    <source>
        <dbReference type="EMBL" id="EXX63342.1"/>
    </source>
</evidence>
<keyword evidence="3" id="KW-1185">Reference proteome</keyword>
<evidence type="ECO:0000313" key="3">
    <source>
        <dbReference type="Proteomes" id="UP000022910"/>
    </source>
</evidence>
<dbReference type="Proteomes" id="UP000022910">
    <property type="component" value="Unassembled WGS sequence"/>
</dbReference>
<organism evidence="2 3">
    <name type="scientific">Rhizophagus irregularis (strain DAOM 197198w)</name>
    <name type="common">Glomus intraradices</name>
    <dbReference type="NCBI Taxonomy" id="1432141"/>
    <lineage>
        <taxon>Eukaryota</taxon>
        <taxon>Fungi</taxon>
        <taxon>Fungi incertae sedis</taxon>
        <taxon>Mucoromycota</taxon>
        <taxon>Glomeromycotina</taxon>
        <taxon>Glomeromycetes</taxon>
        <taxon>Glomerales</taxon>
        <taxon>Glomeraceae</taxon>
        <taxon>Rhizophagus</taxon>
    </lineage>
</organism>